<name>A0A9W8E6X1_9FUNG</name>
<organism evidence="9 10">
    <name type="scientific">Dispira parvispora</name>
    <dbReference type="NCBI Taxonomy" id="1520584"/>
    <lineage>
        <taxon>Eukaryota</taxon>
        <taxon>Fungi</taxon>
        <taxon>Fungi incertae sedis</taxon>
        <taxon>Zoopagomycota</taxon>
        <taxon>Kickxellomycotina</taxon>
        <taxon>Dimargaritomycetes</taxon>
        <taxon>Dimargaritales</taxon>
        <taxon>Dimargaritaceae</taxon>
        <taxon>Dispira</taxon>
    </lineage>
</organism>
<dbReference type="Pfam" id="PF02897">
    <property type="entry name" value="Peptidase_S9_N"/>
    <property type="match status" value="1"/>
</dbReference>
<comment type="similarity">
    <text evidence="1 6">Belongs to the peptidase S9A family.</text>
</comment>
<evidence type="ECO:0000313" key="10">
    <source>
        <dbReference type="Proteomes" id="UP001150925"/>
    </source>
</evidence>
<keyword evidence="4 6" id="KW-0720">Serine protease</keyword>
<keyword evidence="2 6" id="KW-0645">Protease</keyword>
<dbReference type="EMBL" id="JANBPY010000621">
    <property type="protein sequence ID" value="KAJ1965185.1"/>
    <property type="molecule type" value="Genomic_DNA"/>
</dbReference>
<evidence type="ECO:0000256" key="1">
    <source>
        <dbReference type="ARBA" id="ARBA00005228"/>
    </source>
</evidence>
<evidence type="ECO:0000256" key="4">
    <source>
        <dbReference type="ARBA" id="ARBA00022825"/>
    </source>
</evidence>
<evidence type="ECO:0000256" key="2">
    <source>
        <dbReference type="ARBA" id="ARBA00022670"/>
    </source>
</evidence>
<comment type="function">
    <text evidence="5">Serine peptidase whose precise substrate specificity remains unclear. Does not cleave peptides after a arginine or lysine residue. Regulates trans-Golgi network morphology and sorting by regulating the membrane binding of the AP-1 complex. May play a role in the regulation of synaptic vesicle exocytosis.</text>
</comment>
<reference evidence="9" key="1">
    <citation type="submission" date="2022-07" db="EMBL/GenBank/DDBJ databases">
        <title>Phylogenomic reconstructions and comparative analyses of Kickxellomycotina fungi.</title>
        <authorList>
            <person name="Reynolds N.K."/>
            <person name="Stajich J.E."/>
            <person name="Barry K."/>
            <person name="Grigoriev I.V."/>
            <person name="Crous P."/>
            <person name="Smith M.E."/>
        </authorList>
    </citation>
    <scope>NUCLEOTIDE SEQUENCE</scope>
    <source>
        <strain evidence="9">RSA 1196</strain>
    </source>
</reference>
<evidence type="ECO:0000313" key="9">
    <source>
        <dbReference type="EMBL" id="KAJ1965185.1"/>
    </source>
</evidence>
<dbReference type="Gene3D" id="3.40.50.1820">
    <property type="entry name" value="alpha/beta hydrolase"/>
    <property type="match status" value="1"/>
</dbReference>
<sequence length="834" mass="96067">MLFRSSVLLTPVNPWRRQACGLVPTVFTVSRRCKRTLPQWKELPMLWKSQRPEAIDLHKLRIPEAPPMRPTTRSLPWGTAHQDPFAYLENVEDPDTVAYLDREATFTDEMEKLTMPLREELLSAMERLNVTGKEAPSKPIRIKDWEFYTRNHKLSWKWGHQDSAYYRIRVVPDPTEEESSTPTEEKVLDTRLLRWRGYIVGRFVVAPNPDYFAFTVRPKDDTGTETAELWVQRIADNGTPETVTIIPSILNFVWSGDSKSIYYTVLDERLRSSKVVVRSIAYEQDNHRTGKYPYQKDLVVYEEKNPHWFVDISRSKDDRYVIIHSGSLTSSEVHLIDAQTFYHPGEQPDVVPQPVLIEPRQENVEYFVDHHDGRLFILTNRDSPNQFRMMQTKVDNCGAEHWREWIQLQPHETIEDVDIFKNFIVTYGRRHALPFVQVHCMDQTGRSNDDGAPTDRYEIALPEKYCMVRPTVNLEYDTELVRFTYNSPFTNELAVEYDMANRRLRSVDGPQLQNVHGPDYQCIRTYVVGHDGVHIPVTMICRRDMEPSDQTPLLLHVYGAYGTSMEVEFRPETLPLLERGWVIALAHVRGGSDLGRQWYIDGKLDHKPNTIRDCLAVAEWLVEHKYTNPSKMAITGTSAGGLVVGAVLNQRPELFRAALLHVPFVDVVSTMLNPDLPLTQVEYLEWGNPSEDPKTYQLMQSYSPYANVPRVNATSHAVHSDSSTANSLQWPSIMVTAGMMDQRVMYWQTLKWAAKLRANIFNSSNCVSPGDYLATNDFDMAKNGGPRNLIVRMEKAAGHFKSSDKNKRSKWEKTAHELAFLVSEVEGLDKHVVR</sequence>
<dbReference type="Proteomes" id="UP001150925">
    <property type="component" value="Unassembled WGS sequence"/>
</dbReference>
<dbReference type="GO" id="GO:0006508">
    <property type="term" value="P:proteolysis"/>
    <property type="evidence" value="ECO:0007669"/>
    <property type="project" value="UniProtKB-KW"/>
</dbReference>
<evidence type="ECO:0000256" key="5">
    <source>
        <dbReference type="ARBA" id="ARBA00045448"/>
    </source>
</evidence>
<evidence type="ECO:0000259" key="8">
    <source>
        <dbReference type="Pfam" id="PF02897"/>
    </source>
</evidence>
<keyword evidence="3 6" id="KW-0378">Hydrolase</keyword>
<dbReference type="GO" id="GO:0004252">
    <property type="term" value="F:serine-type endopeptidase activity"/>
    <property type="evidence" value="ECO:0007669"/>
    <property type="project" value="UniProtKB-UniRule"/>
</dbReference>
<dbReference type="EC" id="3.4.21.-" evidence="6"/>
<dbReference type="PRINTS" id="PR00862">
    <property type="entry name" value="PROLIGOPTASE"/>
</dbReference>
<feature type="domain" description="Peptidase S9A N-terminal" evidence="8">
    <location>
        <begin position="78"/>
        <end position="503"/>
    </location>
</feature>
<dbReference type="SUPFAM" id="SSF50993">
    <property type="entry name" value="Peptidase/esterase 'gauge' domain"/>
    <property type="match status" value="1"/>
</dbReference>
<dbReference type="PANTHER" id="PTHR11757">
    <property type="entry name" value="PROTEASE FAMILY S9A OLIGOPEPTIDASE"/>
    <property type="match status" value="1"/>
</dbReference>
<evidence type="ECO:0000256" key="6">
    <source>
        <dbReference type="RuleBase" id="RU368024"/>
    </source>
</evidence>
<dbReference type="InterPro" id="IPR051543">
    <property type="entry name" value="Serine_Peptidase_S9A"/>
</dbReference>
<dbReference type="InterPro" id="IPR001375">
    <property type="entry name" value="Peptidase_S9_cat"/>
</dbReference>
<keyword evidence="10" id="KW-1185">Reference proteome</keyword>
<dbReference type="PANTHER" id="PTHR11757:SF19">
    <property type="entry name" value="PROLYL ENDOPEPTIDASE-LIKE"/>
    <property type="match status" value="1"/>
</dbReference>
<dbReference type="InterPro" id="IPR029058">
    <property type="entry name" value="AB_hydrolase_fold"/>
</dbReference>
<proteinExistence type="inferred from homology"/>
<dbReference type="Pfam" id="PF00326">
    <property type="entry name" value="Peptidase_S9"/>
    <property type="match status" value="1"/>
</dbReference>
<dbReference type="InterPro" id="IPR002470">
    <property type="entry name" value="Peptidase_S9A"/>
</dbReference>
<dbReference type="AlphaFoldDB" id="A0A9W8E6X1"/>
<evidence type="ECO:0000256" key="3">
    <source>
        <dbReference type="ARBA" id="ARBA00022801"/>
    </source>
</evidence>
<accession>A0A9W8E6X1</accession>
<comment type="caution">
    <text evidence="9">The sequence shown here is derived from an EMBL/GenBank/DDBJ whole genome shotgun (WGS) entry which is preliminary data.</text>
</comment>
<evidence type="ECO:0000259" key="7">
    <source>
        <dbReference type="Pfam" id="PF00326"/>
    </source>
</evidence>
<gene>
    <name evidence="9" type="ORF">IWQ62_002730</name>
</gene>
<feature type="domain" description="Peptidase S9 prolyl oligopeptidase catalytic" evidence="7">
    <location>
        <begin position="569"/>
        <end position="822"/>
    </location>
</feature>
<dbReference type="OrthoDB" id="248387at2759"/>
<protein>
    <recommendedName>
        <fullName evidence="6">Prolyl endopeptidase</fullName>
        <ecNumber evidence="6">3.4.21.-</ecNumber>
    </recommendedName>
</protein>
<dbReference type="SUPFAM" id="SSF53474">
    <property type="entry name" value="alpha/beta-Hydrolases"/>
    <property type="match status" value="1"/>
</dbReference>
<dbReference type="InterPro" id="IPR023302">
    <property type="entry name" value="Pept_S9A_N"/>
</dbReference>
<dbReference type="Gene3D" id="2.130.10.120">
    <property type="entry name" value="Prolyl oligopeptidase, N-terminal domain"/>
    <property type="match status" value="1"/>
</dbReference>